<accession>A0A543AG04</accession>
<dbReference type="RefSeq" id="WP_141867173.1">
    <property type="nucleotide sequence ID" value="NZ_BAABAN010000001.1"/>
</dbReference>
<name>A0A543AG04_9MICC</name>
<dbReference type="OrthoDB" id="9820864at2"/>
<evidence type="ECO:0000313" key="1">
    <source>
        <dbReference type="EMBL" id="TQL71511.1"/>
    </source>
</evidence>
<dbReference type="AlphaFoldDB" id="A0A543AG04"/>
<dbReference type="EMBL" id="VFOU01000003">
    <property type="protein sequence ID" value="TQL71511.1"/>
    <property type="molecule type" value="Genomic_DNA"/>
</dbReference>
<reference evidence="1 2" key="1">
    <citation type="submission" date="2019-06" db="EMBL/GenBank/DDBJ databases">
        <title>Sequencing the genomes of 1000 actinobacteria strains.</title>
        <authorList>
            <person name="Klenk H.-P."/>
        </authorList>
    </citation>
    <scope>NUCLEOTIDE SEQUENCE [LARGE SCALE GENOMIC DNA]</scope>
    <source>
        <strain evidence="1 2">DSM 24083</strain>
    </source>
</reference>
<comment type="caution">
    <text evidence="1">The sequence shown here is derived from an EMBL/GenBank/DDBJ whole genome shotgun (WGS) entry which is preliminary data.</text>
</comment>
<evidence type="ECO:0000313" key="2">
    <source>
        <dbReference type="Proteomes" id="UP000319746"/>
    </source>
</evidence>
<dbReference type="Proteomes" id="UP000319746">
    <property type="component" value="Unassembled WGS sequence"/>
</dbReference>
<keyword evidence="2" id="KW-1185">Reference proteome</keyword>
<sequence length="351" mass="39450">MSTTGHDRAANLTAELQNKTPLDQALHYNLVMENDLTGRAVLAVLWAHRSQLTVHIVTEEPTASYVRALKTALETVRNAPGVHLIDHSRAHQLAAASGPLIWAIDRERTEQHTRATLEERFPDATLTPLFTGFDALDDNLPDQRHPLHELVLRDAIDNHARFLNFFGDRFNPLDLYERSKYPQWLTPPEDFDAALPQLWCRLVESDGSVISRRQFVGTLELQPDEMKLGNRLELDLTPLGKVFNSGSGVTMHCNTNSGNHGGLQLQVHRNHKLVHCSDIASSQLQQDVTLPRRRGRDSLTTVVMVTREPSDHPEASVIDLRLTISPPGAHAQPSTLSRFRTWVAGLPFRRQ</sequence>
<organism evidence="1 2">
    <name type="scientific">Enteractinococcus coprophilus</name>
    <dbReference type="NCBI Taxonomy" id="1027633"/>
    <lineage>
        <taxon>Bacteria</taxon>
        <taxon>Bacillati</taxon>
        <taxon>Actinomycetota</taxon>
        <taxon>Actinomycetes</taxon>
        <taxon>Micrococcales</taxon>
        <taxon>Micrococcaceae</taxon>
    </lineage>
</organism>
<protein>
    <submittedName>
        <fullName evidence="1">Uncharacterized protein</fullName>
    </submittedName>
</protein>
<gene>
    <name evidence="1" type="ORF">FB556_1999</name>
</gene>
<proteinExistence type="predicted"/>